<gene>
    <name evidence="2" type="ORF">GCM10022229_20550</name>
</gene>
<comment type="caution">
    <text evidence="2">The sequence shown here is derived from an EMBL/GenBank/DDBJ whole genome shotgun (WGS) entry which is preliminary data.</text>
</comment>
<keyword evidence="3" id="KW-1185">Reference proteome</keyword>
<feature type="chain" id="PRO_5047161837" description="Polymer-forming cytoskeletal protein" evidence="1">
    <location>
        <begin position="24"/>
        <end position="227"/>
    </location>
</feature>
<protein>
    <recommendedName>
        <fullName evidence="4">Polymer-forming cytoskeletal protein</fullName>
    </recommendedName>
</protein>
<evidence type="ECO:0000256" key="1">
    <source>
        <dbReference type="SAM" id="SignalP"/>
    </source>
</evidence>
<name>A0ABP7MRC6_9GAMM</name>
<dbReference type="RefSeq" id="WP_344759906.1">
    <property type="nucleotide sequence ID" value="NZ_BAAAZU010000011.1"/>
</dbReference>
<proteinExistence type="predicted"/>
<evidence type="ECO:0000313" key="3">
    <source>
        <dbReference type="Proteomes" id="UP001501727"/>
    </source>
</evidence>
<keyword evidence="1" id="KW-0732">Signal</keyword>
<sequence length="227" mass="23093">MSATRLSTALALSLLLATGAAVASDAVDIDKVNGSITAESGKVYGDLETVNGSIRLEDGAHARDAETVNGSIKGGDDIEADDMSTVNGGIRLGERARISGGLETVNGGIFVGRGGNVAKGIGTVNGAIGVVATEVGGSIETVSGDITVGIDSHVRGGIKVNKPTSNWMPIRFGSNRKPRIVVGPGAVVDGDLVFEREVTLYVHSSARIGKVTGATPVAFDTPRAPRD</sequence>
<dbReference type="EMBL" id="BAAAZU010000011">
    <property type="protein sequence ID" value="GAA3926320.1"/>
    <property type="molecule type" value="Genomic_DNA"/>
</dbReference>
<dbReference type="Proteomes" id="UP001501727">
    <property type="component" value="Unassembled WGS sequence"/>
</dbReference>
<reference evidence="3" key="1">
    <citation type="journal article" date="2019" name="Int. J. Syst. Evol. Microbiol.">
        <title>The Global Catalogue of Microorganisms (GCM) 10K type strain sequencing project: providing services to taxonomists for standard genome sequencing and annotation.</title>
        <authorList>
            <consortium name="The Broad Institute Genomics Platform"/>
            <consortium name="The Broad Institute Genome Sequencing Center for Infectious Disease"/>
            <person name="Wu L."/>
            <person name="Ma J."/>
        </authorList>
    </citation>
    <scope>NUCLEOTIDE SEQUENCE [LARGE SCALE GENOMIC DNA]</scope>
    <source>
        <strain evidence="3">JCM 16916</strain>
    </source>
</reference>
<feature type="signal peptide" evidence="1">
    <location>
        <begin position="1"/>
        <end position="23"/>
    </location>
</feature>
<accession>A0ABP7MRC6</accession>
<organism evidence="2 3">
    <name type="scientific">Luteimonas lutimaris</name>
    <dbReference type="NCBI Taxonomy" id="698645"/>
    <lineage>
        <taxon>Bacteria</taxon>
        <taxon>Pseudomonadati</taxon>
        <taxon>Pseudomonadota</taxon>
        <taxon>Gammaproteobacteria</taxon>
        <taxon>Lysobacterales</taxon>
        <taxon>Lysobacteraceae</taxon>
        <taxon>Luteimonas</taxon>
    </lineage>
</organism>
<evidence type="ECO:0000313" key="2">
    <source>
        <dbReference type="EMBL" id="GAA3926320.1"/>
    </source>
</evidence>
<evidence type="ECO:0008006" key="4">
    <source>
        <dbReference type="Google" id="ProtNLM"/>
    </source>
</evidence>